<dbReference type="PROSITE" id="PS51318">
    <property type="entry name" value="TAT"/>
    <property type="match status" value="1"/>
</dbReference>
<feature type="region of interest" description="Disordered" evidence="1">
    <location>
        <begin position="238"/>
        <end position="259"/>
    </location>
</feature>
<dbReference type="RefSeq" id="WP_286255643.1">
    <property type="nucleotide sequence ID" value="NZ_AP018448.1"/>
</dbReference>
<feature type="signal peptide" evidence="2">
    <location>
        <begin position="1"/>
        <end position="30"/>
    </location>
</feature>
<dbReference type="InterPro" id="IPR006311">
    <property type="entry name" value="TAT_signal"/>
</dbReference>
<proteinExistence type="predicted"/>
<keyword evidence="4" id="KW-1185">Reference proteome</keyword>
<evidence type="ECO:0000256" key="2">
    <source>
        <dbReference type="SAM" id="SignalP"/>
    </source>
</evidence>
<protein>
    <submittedName>
        <fullName evidence="3">Uncharacterized protein</fullName>
    </submittedName>
</protein>
<evidence type="ECO:0000256" key="1">
    <source>
        <dbReference type="SAM" id="MobiDB-lite"/>
    </source>
</evidence>
<accession>A0ABN5VPV4</accession>
<name>A0ABN5VPV4_9ACTN</name>
<dbReference type="Proteomes" id="UP001321542">
    <property type="component" value="Chromosome"/>
</dbReference>
<reference evidence="3 4" key="2">
    <citation type="journal article" date="2023" name="ChemBioChem">
        <title>Acyltransferase Domain Exchange between Two Independent Type I Polyketide Synthases in the Same Producer Strain of Macrolide Antibiotics.</title>
        <authorList>
            <person name="Kudo F."/>
            <person name="Kishikawa K."/>
            <person name="Tsuboi K."/>
            <person name="Kido T."/>
            <person name="Usui T."/>
            <person name="Hashimoto J."/>
            <person name="Shin-Ya K."/>
            <person name="Miyanaga A."/>
            <person name="Eguchi T."/>
        </authorList>
    </citation>
    <scope>NUCLEOTIDE SEQUENCE [LARGE SCALE GENOMIC DNA]</scope>
    <source>
        <strain evidence="3 4">A-8890</strain>
    </source>
</reference>
<feature type="chain" id="PRO_5047198826" evidence="2">
    <location>
        <begin position="31"/>
        <end position="259"/>
    </location>
</feature>
<keyword evidence="2" id="KW-0732">Signal</keyword>
<evidence type="ECO:0000313" key="3">
    <source>
        <dbReference type="EMBL" id="BBC35394.1"/>
    </source>
</evidence>
<organism evidence="3 4">
    <name type="scientific">Streptomyces graminofaciens</name>
    <dbReference type="NCBI Taxonomy" id="68212"/>
    <lineage>
        <taxon>Bacteria</taxon>
        <taxon>Bacillati</taxon>
        <taxon>Actinomycetota</taxon>
        <taxon>Actinomycetes</taxon>
        <taxon>Kitasatosporales</taxon>
        <taxon>Streptomycetaceae</taxon>
        <taxon>Streptomyces</taxon>
    </lineage>
</organism>
<gene>
    <name evidence="3" type="ORF">SGFS_066880</name>
</gene>
<evidence type="ECO:0000313" key="4">
    <source>
        <dbReference type="Proteomes" id="UP001321542"/>
    </source>
</evidence>
<dbReference type="EMBL" id="AP018448">
    <property type="protein sequence ID" value="BBC35394.1"/>
    <property type="molecule type" value="Genomic_DNA"/>
</dbReference>
<sequence>MRDSSARRLTTAAVAAAAGLAVLAPTAAQALDSTAARPTAISRSIASAAPVGSVASAAAKQPAKLTVASYITYLKQQKTPEARKTLAAFRSLSKTRQAKFVGYLQNRKVYWQLVDHSWGKIGQSVHHVETAFNKDVKIVSDATSKRAKDKNRTVTLTHTVTEYIYGIPVTSEQVHLSYRAPADRITAVVSAKAKVTNVNAAITIKGDTRSAIGAEGSSASAATFWIATPNVKSFGKAERSEHRVSGRPEGTWEAQLHSY</sequence>
<reference evidence="3 4" key="1">
    <citation type="journal article" date="2010" name="ChemBioChem">
        <title>Cloning and characterization of the biosynthetic gene cluster of 16-membered macrolide antibiotic FD-891: involvement of a dual functional cytochrome P450 monooxygenase catalyzing epoxidation and hydroxylation.</title>
        <authorList>
            <person name="Kudo F."/>
            <person name="Motegi A."/>
            <person name="Mizoue K."/>
            <person name="Eguchi T."/>
        </authorList>
    </citation>
    <scope>NUCLEOTIDE SEQUENCE [LARGE SCALE GENOMIC DNA]</scope>
    <source>
        <strain evidence="3 4">A-8890</strain>
    </source>
</reference>